<dbReference type="AlphaFoldDB" id="W5LEQ0"/>
<feature type="domain" description="Ig-like" evidence="5">
    <location>
        <begin position="410"/>
        <end position="496"/>
    </location>
</feature>
<evidence type="ECO:0000256" key="1">
    <source>
        <dbReference type="ARBA" id="ARBA00004370"/>
    </source>
</evidence>
<reference evidence="6" key="4">
    <citation type="submission" date="2025-09" db="UniProtKB">
        <authorList>
            <consortium name="Ensembl"/>
        </authorList>
    </citation>
    <scope>IDENTIFICATION</scope>
</reference>
<dbReference type="PANTHER" id="PTHR11860:SF87">
    <property type="entry name" value="CMRF35-LIKE MOLECULE 8"/>
    <property type="match status" value="1"/>
</dbReference>
<dbReference type="GO" id="GO:0005886">
    <property type="term" value="C:plasma membrane"/>
    <property type="evidence" value="ECO:0007669"/>
    <property type="project" value="TreeGrafter"/>
</dbReference>
<dbReference type="GO" id="GO:0004888">
    <property type="term" value="F:transmembrane signaling receptor activity"/>
    <property type="evidence" value="ECO:0007669"/>
    <property type="project" value="TreeGrafter"/>
</dbReference>
<evidence type="ECO:0000259" key="5">
    <source>
        <dbReference type="PROSITE" id="PS50835"/>
    </source>
</evidence>
<dbReference type="eggNOG" id="ENOG502QPKT">
    <property type="taxonomic scope" value="Eukaryota"/>
</dbReference>
<reference evidence="6" key="3">
    <citation type="submission" date="2025-08" db="UniProtKB">
        <authorList>
            <consortium name="Ensembl"/>
        </authorList>
    </citation>
    <scope>IDENTIFICATION</scope>
</reference>
<sequence length="596" mass="66667">NQIQSTRTLTPTPTVSNKGLVVCFDVIGYSRGSVIINCSYQQDKGNDKYFCKESTNQCVNLKSDQRQNSWDHKGRVSLINLHGGLMVTYRDLSLEDAGLYQCGESGVWNHTVNLKVKTDSCCVEPKPVIGYLGETVTISFSYPEEFQGEYKLPYKLDGQILTALIKTSLSQKDRFSISDNRRSGVFSVRISDVREEDGGVYSCAVAGGGDEVDSCCVEPKPVIGYLGETVTISFSYPEEFQAEDKLLYKLDGQILSSLIETNLSQKDRFSISDYRRSRVTVRISDVREEDGGVYYCAVGGGGDEVGYYSLFSEIHLQEGSVFINCSYQQDKGNDKYFCKESTNQNSWDHKGRVSLINFPGGLMVIYRDLSVEDAGLYQCGESGVWNQTVNLKVKTDPCCLGPKTVIGYLGETVTINCSYPEEFQTENKLLYKLDGRIYTALMDTNLSQKDRFSISEDRSSRVISVRISDVREEDGGVYYCAVGDGGDEVGYYSLFSEIHLQSLNPNTNQSDSVYQSLNPKNQPIRFSLPEPKSQNQPIRFSLPEPKPNTNQSDSVYQSLNPNQSDSVYQSRNPNQSDSVYQNLNPTPTNQIQSTRV</sequence>
<dbReference type="Bgee" id="ENSAMXG00000017778">
    <property type="expression patterns" value="Expressed in ovary"/>
</dbReference>
<keyword evidence="7" id="KW-1185">Reference proteome</keyword>
<dbReference type="InterPro" id="IPR036179">
    <property type="entry name" value="Ig-like_dom_sf"/>
</dbReference>
<dbReference type="Gene3D" id="2.60.40.10">
    <property type="entry name" value="Immunoglobulins"/>
    <property type="match status" value="5"/>
</dbReference>
<evidence type="ECO:0000313" key="7">
    <source>
        <dbReference type="Proteomes" id="UP000018467"/>
    </source>
</evidence>
<organism evidence="6 7">
    <name type="scientific">Astyanax mexicanus</name>
    <name type="common">Blind cave fish</name>
    <name type="synonym">Astyanax fasciatus mexicanus</name>
    <dbReference type="NCBI Taxonomy" id="7994"/>
    <lineage>
        <taxon>Eukaryota</taxon>
        <taxon>Metazoa</taxon>
        <taxon>Chordata</taxon>
        <taxon>Craniata</taxon>
        <taxon>Vertebrata</taxon>
        <taxon>Euteleostomi</taxon>
        <taxon>Actinopterygii</taxon>
        <taxon>Neopterygii</taxon>
        <taxon>Teleostei</taxon>
        <taxon>Ostariophysi</taxon>
        <taxon>Characiformes</taxon>
        <taxon>Characoidei</taxon>
        <taxon>Acestrorhamphidae</taxon>
        <taxon>Acestrorhamphinae</taxon>
        <taxon>Astyanax</taxon>
    </lineage>
</organism>
<reference evidence="7" key="2">
    <citation type="journal article" date="2014" name="Nat. Commun.">
        <title>The cavefish genome reveals candidate genes for eye loss.</title>
        <authorList>
            <person name="McGaugh S.E."/>
            <person name="Gross J.B."/>
            <person name="Aken B."/>
            <person name="Blin M."/>
            <person name="Borowsky R."/>
            <person name="Chalopin D."/>
            <person name="Hinaux H."/>
            <person name="Jeffery W.R."/>
            <person name="Keene A."/>
            <person name="Ma L."/>
            <person name="Minx P."/>
            <person name="Murphy D."/>
            <person name="O'Quin K.E."/>
            <person name="Retaux S."/>
            <person name="Rohner N."/>
            <person name="Searle S.M."/>
            <person name="Stahl B.A."/>
            <person name="Tabin C."/>
            <person name="Volff J.N."/>
            <person name="Yoshizawa M."/>
            <person name="Warren W.C."/>
        </authorList>
    </citation>
    <scope>NUCLEOTIDE SEQUENCE [LARGE SCALE GENOMIC DNA]</scope>
    <source>
        <strain evidence="7">female</strain>
    </source>
</reference>
<proteinExistence type="predicted"/>
<accession>W5LEQ0</accession>
<dbReference type="SMART" id="SM00409">
    <property type="entry name" value="IG"/>
    <property type="match status" value="5"/>
</dbReference>
<evidence type="ECO:0000256" key="2">
    <source>
        <dbReference type="ARBA" id="ARBA00022692"/>
    </source>
</evidence>
<evidence type="ECO:0000256" key="4">
    <source>
        <dbReference type="SAM" id="MobiDB-lite"/>
    </source>
</evidence>
<keyword evidence="2" id="KW-0812">Transmembrane</keyword>
<dbReference type="Ensembl" id="ENSAMXT00000018312.2">
    <property type="protein sequence ID" value="ENSAMXP00000018312.2"/>
    <property type="gene ID" value="ENSAMXG00000017778.2"/>
</dbReference>
<dbReference type="HOGENOM" id="CLU_385691_0_0_1"/>
<feature type="compositionally biased region" description="Polar residues" evidence="4">
    <location>
        <begin position="506"/>
        <end position="521"/>
    </location>
</feature>
<dbReference type="SUPFAM" id="SSF48726">
    <property type="entry name" value="Immunoglobulin"/>
    <property type="match status" value="5"/>
</dbReference>
<dbReference type="InterPro" id="IPR013106">
    <property type="entry name" value="Ig_V-set"/>
</dbReference>
<comment type="subcellular location">
    <subcellularLocation>
        <location evidence="1">Membrane</location>
    </subcellularLocation>
</comment>
<dbReference type="InParanoid" id="W5LEQ0"/>
<protein>
    <recommendedName>
        <fullName evidence="5">Ig-like domain-containing protein</fullName>
    </recommendedName>
</protein>
<name>W5LEQ0_ASTMX</name>
<reference evidence="7" key="1">
    <citation type="submission" date="2013-03" db="EMBL/GenBank/DDBJ databases">
        <authorList>
            <person name="Jeffery W."/>
            <person name="Warren W."/>
            <person name="Wilson R.K."/>
        </authorList>
    </citation>
    <scope>NUCLEOTIDE SEQUENCE</scope>
    <source>
        <strain evidence="7">female</strain>
    </source>
</reference>
<dbReference type="PROSITE" id="PS50835">
    <property type="entry name" value="IG_LIKE"/>
    <property type="match status" value="1"/>
</dbReference>
<dbReference type="SMART" id="SM00406">
    <property type="entry name" value="IGv"/>
    <property type="match status" value="3"/>
</dbReference>
<dbReference type="Pfam" id="PF07686">
    <property type="entry name" value="V-set"/>
    <property type="match status" value="3"/>
</dbReference>
<dbReference type="InterPro" id="IPR050671">
    <property type="entry name" value="CD300_family_receptors"/>
</dbReference>
<dbReference type="InterPro" id="IPR007110">
    <property type="entry name" value="Ig-like_dom"/>
</dbReference>
<evidence type="ECO:0000313" key="6">
    <source>
        <dbReference type="Ensembl" id="ENSAMXP00000018312.2"/>
    </source>
</evidence>
<dbReference type="GeneTree" id="ENSGT01050000245162"/>
<feature type="compositionally biased region" description="Polar residues" evidence="4">
    <location>
        <begin position="547"/>
        <end position="596"/>
    </location>
</feature>
<evidence type="ECO:0000256" key="3">
    <source>
        <dbReference type="ARBA" id="ARBA00023136"/>
    </source>
</evidence>
<keyword evidence="3" id="KW-0472">Membrane</keyword>
<dbReference type="PANTHER" id="PTHR11860">
    <property type="entry name" value="POLYMERIC-IMMUNOGLOBULIN RECEPTOR"/>
    <property type="match status" value="1"/>
</dbReference>
<dbReference type="Proteomes" id="UP000018467">
    <property type="component" value="Unassembled WGS sequence"/>
</dbReference>
<dbReference type="InterPro" id="IPR013783">
    <property type="entry name" value="Ig-like_fold"/>
</dbReference>
<dbReference type="InterPro" id="IPR003599">
    <property type="entry name" value="Ig_sub"/>
</dbReference>
<feature type="region of interest" description="Disordered" evidence="4">
    <location>
        <begin position="506"/>
        <end position="596"/>
    </location>
</feature>